<evidence type="ECO:0000313" key="2">
    <source>
        <dbReference type="Proteomes" id="UP000185494"/>
    </source>
</evidence>
<dbReference type="InterPro" id="IPR006311">
    <property type="entry name" value="TAT_signal"/>
</dbReference>
<evidence type="ECO:0000313" key="1">
    <source>
        <dbReference type="EMBL" id="APT58296.1"/>
    </source>
</evidence>
<proteinExistence type="predicted"/>
<dbReference type="RefSeq" id="WP_075799065.1">
    <property type="nucleotide sequence ID" value="NZ_CP015583.1"/>
</dbReference>
<dbReference type="Gene3D" id="3.40.190.10">
    <property type="entry name" value="Periplasmic binding protein-like II"/>
    <property type="match status" value="2"/>
</dbReference>
<sequence length="364" mass="39251">MGQEFGQDLAMLLGRQGTRRHLLGAGALGAGSLLAATLAGRGAARAAVPEVVLCNWGGDAVPAFTKAFVEPYEKRTGGRMVIDGSGPTNGKMRAMVEANAVRWDLCDSGVTGLAELAGRNLLAPIDYGVVSKADVVPEFAYECGVCNYMFSSVMAWDKQRVPGTPTLADFFDLKKFPGKRMIRKNSQAMLEMALLADGVPREKLYPLDVKRGLDKLASIRDALLTWDTGAQSQSLLRDGEAVMGWLWHTRAFLLGRETQGRIAWNFQDGVLQPGLWVVPRGNPAGRQAMVAIASMQEPPGQVSLLESMSNGPANPKASALVPPELREADPGSPANAAAQVKISADWYREHYGDSYRQFIDMISA</sequence>
<dbReference type="PROSITE" id="PS51318">
    <property type="entry name" value="TAT"/>
    <property type="match status" value="1"/>
</dbReference>
<dbReference type="AlphaFoldDB" id="A0A1L7AHM3"/>
<reference evidence="1 2" key="1">
    <citation type="submission" date="2016-05" db="EMBL/GenBank/DDBJ databases">
        <title>Complete Genome and Methylome Analysis of Psychrotrophic Bacterial Isolates from Antarctic Lake Untersee.</title>
        <authorList>
            <person name="Fomenkov A."/>
            <person name="Akimov V.N."/>
            <person name="Vasilyeva L.V."/>
            <person name="Andersen D."/>
            <person name="Vincze T."/>
            <person name="Roberts R.J."/>
        </authorList>
    </citation>
    <scope>NUCLEOTIDE SEQUENCE [LARGE SCALE GENOMIC DNA]</scope>
    <source>
        <strain evidence="1 2">U14-5</strain>
    </source>
</reference>
<dbReference type="SUPFAM" id="SSF53850">
    <property type="entry name" value="Periplasmic binding protein-like II"/>
    <property type="match status" value="1"/>
</dbReference>
<gene>
    <name evidence="1" type="ORF">RGI145_15435</name>
</gene>
<dbReference type="Proteomes" id="UP000185494">
    <property type="component" value="Chromosome 1"/>
</dbReference>
<dbReference type="CDD" id="cd13589">
    <property type="entry name" value="PBP2_polyamine_RpCGA009"/>
    <property type="match status" value="1"/>
</dbReference>
<dbReference type="Pfam" id="PF13416">
    <property type="entry name" value="SBP_bac_8"/>
    <property type="match status" value="1"/>
</dbReference>
<dbReference type="InterPro" id="IPR006059">
    <property type="entry name" value="SBP"/>
</dbReference>
<protein>
    <recommendedName>
        <fullName evidence="3">ABC transporter substrate-binding protein</fullName>
    </recommendedName>
</protein>
<evidence type="ECO:0008006" key="3">
    <source>
        <dbReference type="Google" id="ProtNLM"/>
    </source>
</evidence>
<dbReference type="STRING" id="257708.RGI145_15435"/>
<organism evidence="1 2">
    <name type="scientific">Roseomonas gilardii</name>
    <dbReference type="NCBI Taxonomy" id="257708"/>
    <lineage>
        <taxon>Bacteria</taxon>
        <taxon>Pseudomonadati</taxon>
        <taxon>Pseudomonadota</taxon>
        <taxon>Alphaproteobacteria</taxon>
        <taxon>Acetobacterales</taxon>
        <taxon>Roseomonadaceae</taxon>
        <taxon>Roseomonas</taxon>
    </lineage>
</organism>
<name>A0A1L7AHM3_9PROT</name>
<dbReference type="EMBL" id="CP015583">
    <property type="protein sequence ID" value="APT58296.1"/>
    <property type="molecule type" value="Genomic_DNA"/>
</dbReference>
<dbReference type="KEGG" id="rgi:RGI145_15435"/>
<accession>A0A1L7AHM3</accession>